<comment type="catalytic activity">
    <reaction evidence="10 15">
        <text>sn-glycerol 3-phosphate + NADP(+) = dihydroxyacetone phosphate + NADPH + H(+)</text>
        <dbReference type="Rhea" id="RHEA:11096"/>
        <dbReference type="ChEBI" id="CHEBI:15378"/>
        <dbReference type="ChEBI" id="CHEBI:57597"/>
        <dbReference type="ChEBI" id="CHEBI:57642"/>
        <dbReference type="ChEBI" id="CHEBI:57783"/>
        <dbReference type="ChEBI" id="CHEBI:58349"/>
        <dbReference type="EC" id="1.1.1.94"/>
    </reaction>
</comment>
<comment type="similarity">
    <text evidence="1 10 14">Belongs to the NAD-dependent glycerol-3-phosphate dehydrogenase family.</text>
</comment>
<dbReference type="FunFam" id="3.40.50.720:FF:000019">
    <property type="entry name" value="Glycerol-3-phosphate dehydrogenase [NAD(P)+]"/>
    <property type="match status" value="1"/>
</dbReference>
<proteinExistence type="inferred from homology"/>
<keyword evidence="6 10" id="KW-0520">NAD</keyword>
<evidence type="ECO:0000256" key="8">
    <source>
        <dbReference type="ARBA" id="ARBA00023209"/>
    </source>
</evidence>
<evidence type="ECO:0000256" key="9">
    <source>
        <dbReference type="ARBA" id="ARBA00023264"/>
    </source>
</evidence>
<feature type="binding site" evidence="10">
    <location>
        <position position="273"/>
    </location>
    <ligand>
        <name>NADPH</name>
        <dbReference type="ChEBI" id="CHEBI:57783"/>
    </ligand>
</feature>
<dbReference type="AlphaFoldDB" id="A0A4R7BXW3"/>
<evidence type="ECO:0000256" key="4">
    <source>
        <dbReference type="ARBA" id="ARBA00022857"/>
    </source>
</evidence>
<keyword evidence="4 10" id="KW-0521">NADP</keyword>
<comment type="caution">
    <text evidence="10">Lacks conserved residue(s) required for the propagation of feature annotation.</text>
</comment>
<feature type="binding site" evidence="10">
    <location>
        <position position="250"/>
    </location>
    <ligand>
        <name>sn-glycerol 3-phosphate</name>
        <dbReference type="ChEBI" id="CHEBI:57597"/>
    </ligand>
</feature>
<dbReference type="NCBIfam" id="NF000942">
    <property type="entry name" value="PRK00094.1-4"/>
    <property type="match status" value="1"/>
</dbReference>
<evidence type="ECO:0000256" key="13">
    <source>
        <dbReference type="PIRSR" id="PIRSR000114-3"/>
    </source>
</evidence>
<keyword evidence="16" id="KW-0732">Signal</keyword>
<organism evidence="19 20">
    <name type="scientific">Enterovirga rhinocerotis</name>
    <dbReference type="NCBI Taxonomy" id="1339210"/>
    <lineage>
        <taxon>Bacteria</taxon>
        <taxon>Pseudomonadati</taxon>
        <taxon>Pseudomonadota</taxon>
        <taxon>Alphaproteobacteria</taxon>
        <taxon>Hyphomicrobiales</taxon>
        <taxon>Methylobacteriaceae</taxon>
        <taxon>Enterovirga</taxon>
    </lineage>
</organism>
<feature type="domain" description="Glycerol-3-phosphate dehydrogenase NAD-dependent N-terminal" evidence="17">
    <location>
        <begin position="4"/>
        <end position="156"/>
    </location>
</feature>
<dbReference type="Pfam" id="PF07479">
    <property type="entry name" value="NAD_Gly3P_dh_C"/>
    <property type="match status" value="1"/>
</dbReference>
<protein>
    <recommendedName>
        <fullName evidence="10">Glycerol-3-phosphate dehydrogenase [NAD(P)+]</fullName>
        <ecNumber evidence="10">1.1.1.94</ecNumber>
    </recommendedName>
    <alternativeName>
        <fullName evidence="10">NAD(P)(+)-dependent glycerol-3-phosphate dehydrogenase</fullName>
    </alternativeName>
    <alternativeName>
        <fullName evidence="10">NAD(P)H-dependent dihydroxyacetone-phosphate reductase</fullName>
    </alternativeName>
</protein>
<evidence type="ECO:0000256" key="12">
    <source>
        <dbReference type="PIRSR" id="PIRSR000114-2"/>
    </source>
</evidence>
<dbReference type="NCBIfam" id="NF000940">
    <property type="entry name" value="PRK00094.1-2"/>
    <property type="match status" value="1"/>
</dbReference>
<name>A0A4R7BXW3_9HYPH</name>
<feature type="binding site" evidence="12">
    <location>
        <position position="104"/>
    </location>
    <ligand>
        <name>substrate</name>
    </ligand>
</feature>
<feature type="domain" description="Glycerol-3-phosphate dehydrogenase NAD-dependent C-terminal" evidence="18">
    <location>
        <begin position="176"/>
        <end position="314"/>
    </location>
</feature>
<dbReference type="GO" id="GO:0046167">
    <property type="term" value="P:glycerol-3-phosphate biosynthetic process"/>
    <property type="evidence" value="ECO:0007669"/>
    <property type="project" value="UniProtKB-UniRule"/>
</dbReference>
<sequence length="327" mass="32633">MRRIAVIGGGAFGTALANAAALAGCEVVLWLRDAAAATEIAATRVNPRLPGIALRPAVHPTADPAALADAEAALFAVPAQSLRAALEAPGIALRRGCPIVICAKGIERSTGSFLSDVAASLRAASPCAVLSGPSFAQDMGAGLPTALTLACSDEALAAELAAALSGPTLRVYHATDVRGVEIGGAAKNVLAIAAGIVAGRSLGESARAAIVARGFAELRRFADAHGASPATLMGLSGLGDVVMSCSSPQSRNFAFGLRLGQGATPEEAAEGKLAEGAFTAEALLGLARARGVEMPIAEAVADVLAGRRSVSDTVSALMARPLKSELA</sequence>
<dbReference type="UniPathway" id="UPA00940"/>
<keyword evidence="5 10" id="KW-0560">Oxidoreductase</keyword>
<evidence type="ECO:0000256" key="5">
    <source>
        <dbReference type="ARBA" id="ARBA00023002"/>
    </source>
</evidence>
<evidence type="ECO:0000256" key="14">
    <source>
        <dbReference type="RuleBase" id="RU000437"/>
    </source>
</evidence>
<feature type="active site" description="Proton acceptor" evidence="10 11">
    <location>
        <position position="187"/>
    </location>
</feature>
<feature type="binding site" evidence="10">
    <location>
        <position position="136"/>
    </location>
    <ligand>
        <name>NADPH</name>
        <dbReference type="ChEBI" id="CHEBI:57783"/>
    </ligand>
</feature>
<dbReference type="Gene3D" id="1.10.1040.10">
    <property type="entry name" value="N-(1-d-carboxylethyl)-l-norvaline Dehydrogenase, domain 2"/>
    <property type="match status" value="1"/>
</dbReference>
<keyword evidence="9 10" id="KW-1208">Phospholipid metabolism</keyword>
<dbReference type="InterPro" id="IPR036291">
    <property type="entry name" value="NAD(P)-bd_dom_sf"/>
</dbReference>
<feature type="binding site" evidence="13">
    <location>
        <position position="272"/>
    </location>
    <ligand>
        <name>NAD(+)</name>
        <dbReference type="ChEBI" id="CHEBI:57540"/>
    </ligand>
</feature>
<dbReference type="GO" id="GO:0008654">
    <property type="term" value="P:phospholipid biosynthetic process"/>
    <property type="evidence" value="ECO:0007669"/>
    <property type="project" value="UniProtKB-KW"/>
</dbReference>
<reference evidence="19 20" key="1">
    <citation type="submission" date="2019-03" db="EMBL/GenBank/DDBJ databases">
        <title>Genomic Encyclopedia of Type Strains, Phase IV (KMG-IV): sequencing the most valuable type-strain genomes for metagenomic binning, comparative biology and taxonomic classification.</title>
        <authorList>
            <person name="Goeker M."/>
        </authorList>
    </citation>
    <scope>NUCLEOTIDE SEQUENCE [LARGE SCALE GENOMIC DNA]</scope>
    <source>
        <strain evidence="19 20">DSM 25903</strain>
    </source>
</reference>
<comment type="pathway">
    <text evidence="10">Membrane lipid metabolism; glycerophospholipid metabolism.</text>
</comment>
<evidence type="ECO:0000256" key="6">
    <source>
        <dbReference type="ARBA" id="ARBA00023027"/>
    </source>
</evidence>
<dbReference type="OrthoDB" id="9812273at2"/>
<dbReference type="GO" id="GO:0005975">
    <property type="term" value="P:carbohydrate metabolic process"/>
    <property type="evidence" value="ECO:0007669"/>
    <property type="project" value="InterPro"/>
</dbReference>
<dbReference type="GO" id="GO:0051287">
    <property type="term" value="F:NAD binding"/>
    <property type="evidence" value="ECO:0007669"/>
    <property type="project" value="InterPro"/>
</dbReference>
<dbReference type="Gene3D" id="3.40.50.720">
    <property type="entry name" value="NAD(P)-binding Rossmann-like Domain"/>
    <property type="match status" value="1"/>
</dbReference>
<comment type="subcellular location">
    <subcellularLocation>
        <location evidence="10">Cytoplasm</location>
    </subcellularLocation>
</comment>
<dbReference type="InterPro" id="IPR008927">
    <property type="entry name" value="6-PGluconate_DH-like_C_sf"/>
</dbReference>
<dbReference type="GO" id="GO:0006650">
    <property type="term" value="P:glycerophospholipid metabolic process"/>
    <property type="evidence" value="ECO:0007669"/>
    <property type="project" value="UniProtKB-UniRule"/>
</dbReference>
<dbReference type="Pfam" id="PF01210">
    <property type="entry name" value="NAD_Gly3P_dh_N"/>
    <property type="match status" value="1"/>
</dbReference>
<evidence type="ECO:0000256" key="1">
    <source>
        <dbReference type="ARBA" id="ARBA00011009"/>
    </source>
</evidence>
<feature type="binding site" evidence="10">
    <location>
        <position position="32"/>
    </location>
    <ligand>
        <name>NADPH</name>
        <dbReference type="ChEBI" id="CHEBI:57783"/>
    </ligand>
</feature>
<feature type="binding site" evidence="10">
    <location>
        <position position="187"/>
    </location>
    <ligand>
        <name>sn-glycerol 3-phosphate</name>
        <dbReference type="ChEBI" id="CHEBI:57597"/>
    </ligand>
</feature>
<evidence type="ECO:0000313" key="19">
    <source>
        <dbReference type="EMBL" id="TDR89575.1"/>
    </source>
</evidence>
<dbReference type="PROSITE" id="PS51257">
    <property type="entry name" value="PROKAR_LIPOPROTEIN"/>
    <property type="match status" value="1"/>
</dbReference>
<comment type="catalytic activity">
    <reaction evidence="10">
        <text>sn-glycerol 3-phosphate + NAD(+) = dihydroxyacetone phosphate + NADH + H(+)</text>
        <dbReference type="Rhea" id="RHEA:11092"/>
        <dbReference type="ChEBI" id="CHEBI:15378"/>
        <dbReference type="ChEBI" id="CHEBI:57540"/>
        <dbReference type="ChEBI" id="CHEBI:57597"/>
        <dbReference type="ChEBI" id="CHEBI:57642"/>
        <dbReference type="ChEBI" id="CHEBI:57945"/>
        <dbReference type="EC" id="1.1.1.94"/>
    </reaction>
</comment>
<feature type="binding site" evidence="10">
    <location>
        <position position="104"/>
    </location>
    <ligand>
        <name>NADPH</name>
        <dbReference type="ChEBI" id="CHEBI:57783"/>
    </ligand>
</feature>
<dbReference type="PANTHER" id="PTHR11728:SF1">
    <property type="entry name" value="GLYCEROL-3-PHOSPHATE DEHYDROGENASE [NAD(+)] 2, CHLOROPLASTIC"/>
    <property type="match status" value="1"/>
</dbReference>
<evidence type="ECO:0000256" key="10">
    <source>
        <dbReference type="HAMAP-Rule" id="MF_00394"/>
    </source>
</evidence>
<feature type="binding site" evidence="13">
    <location>
        <position position="136"/>
    </location>
    <ligand>
        <name>NAD(+)</name>
        <dbReference type="ChEBI" id="CHEBI:57540"/>
    </ligand>
</feature>
<keyword evidence="10" id="KW-0963">Cytoplasm</keyword>
<dbReference type="InterPro" id="IPR013328">
    <property type="entry name" value="6PGD_dom2"/>
</dbReference>
<feature type="binding site" evidence="10">
    <location>
        <position position="104"/>
    </location>
    <ligand>
        <name>sn-glycerol 3-phosphate</name>
        <dbReference type="ChEBI" id="CHEBI:57597"/>
    </ligand>
</feature>
<comment type="function">
    <text evidence="10">Catalyzes the reduction of the glycolytic intermediate dihydroxyacetone phosphate (DHAP) to sn-glycerol 3-phosphate (G3P), the key precursor for phospholipid synthesis.</text>
</comment>
<feature type="binding site" evidence="10">
    <location>
        <position position="134"/>
    </location>
    <ligand>
        <name>sn-glycerol 3-phosphate</name>
        <dbReference type="ChEBI" id="CHEBI:57597"/>
    </ligand>
</feature>
<evidence type="ECO:0000256" key="3">
    <source>
        <dbReference type="ARBA" id="ARBA00022741"/>
    </source>
</evidence>
<dbReference type="SUPFAM" id="SSF48179">
    <property type="entry name" value="6-phosphogluconate dehydrogenase C-terminal domain-like"/>
    <property type="match status" value="1"/>
</dbReference>
<evidence type="ECO:0000259" key="18">
    <source>
        <dbReference type="Pfam" id="PF07479"/>
    </source>
</evidence>
<dbReference type="Proteomes" id="UP000295122">
    <property type="component" value="Unassembled WGS sequence"/>
</dbReference>
<dbReference type="RefSeq" id="WP_133770287.1">
    <property type="nucleotide sequence ID" value="NZ_SNZR01000013.1"/>
</dbReference>
<dbReference type="PIRSF" id="PIRSF000114">
    <property type="entry name" value="Glycerol-3-P_dh"/>
    <property type="match status" value="1"/>
</dbReference>
<keyword evidence="7 10" id="KW-0443">Lipid metabolism</keyword>
<evidence type="ECO:0000259" key="17">
    <source>
        <dbReference type="Pfam" id="PF01210"/>
    </source>
</evidence>
<dbReference type="GO" id="GO:0005829">
    <property type="term" value="C:cytosol"/>
    <property type="evidence" value="ECO:0007669"/>
    <property type="project" value="TreeGrafter"/>
</dbReference>
<keyword evidence="3 10" id="KW-0547">Nucleotide-binding</keyword>
<feature type="binding site" evidence="12">
    <location>
        <begin position="251"/>
        <end position="252"/>
    </location>
    <ligand>
        <name>substrate</name>
    </ligand>
</feature>
<dbReference type="InterPro" id="IPR011128">
    <property type="entry name" value="G3P_DH_NAD-dep_N"/>
</dbReference>
<evidence type="ECO:0000256" key="11">
    <source>
        <dbReference type="PIRSR" id="PIRSR000114-1"/>
    </source>
</evidence>
<keyword evidence="8 10" id="KW-0594">Phospholipid biosynthesis</keyword>
<dbReference type="SUPFAM" id="SSF51735">
    <property type="entry name" value="NAD(P)-binding Rossmann-fold domains"/>
    <property type="match status" value="1"/>
</dbReference>
<accession>A0A4R7BXW3</accession>
<dbReference type="GO" id="GO:0141152">
    <property type="term" value="F:glycerol-3-phosphate dehydrogenase (NAD+) activity"/>
    <property type="evidence" value="ECO:0007669"/>
    <property type="project" value="RHEA"/>
</dbReference>
<evidence type="ECO:0000313" key="20">
    <source>
        <dbReference type="Proteomes" id="UP000295122"/>
    </source>
</evidence>
<feature type="binding site" evidence="10">
    <location>
        <position position="252"/>
    </location>
    <ligand>
        <name>sn-glycerol 3-phosphate</name>
        <dbReference type="ChEBI" id="CHEBI:57597"/>
    </ligand>
</feature>
<dbReference type="GO" id="GO:0141153">
    <property type="term" value="F:glycerol-3-phosphate dehydrogenase (NADP+) activity"/>
    <property type="evidence" value="ECO:0007669"/>
    <property type="project" value="RHEA"/>
</dbReference>
<feature type="binding site" evidence="10">
    <location>
        <position position="251"/>
    </location>
    <ligand>
        <name>NADPH</name>
        <dbReference type="ChEBI" id="CHEBI:57783"/>
    </ligand>
</feature>
<comment type="caution">
    <text evidence="19">The sequence shown here is derived from an EMBL/GenBank/DDBJ whole genome shotgun (WGS) entry which is preliminary data.</text>
</comment>
<feature type="binding site" evidence="13">
    <location>
        <position position="251"/>
    </location>
    <ligand>
        <name>NAD(+)</name>
        <dbReference type="ChEBI" id="CHEBI:57540"/>
    </ligand>
</feature>
<feature type="binding site" evidence="10">
    <location>
        <position position="275"/>
    </location>
    <ligand>
        <name>NADPH</name>
        <dbReference type="ChEBI" id="CHEBI:57783"/>
    </ligand>
</feature>
<evidence type="ECO:0000256" key="16">
    <source>
        <dbReference type="SAM" id="SignalP"/>
    </source>
</evidence>
<gene>
    <name evidence="10" type="primary">gpsA</name>
    <name evidence="19" type="ORF">EV668_2407</name>
</gene>
<keyword evidence="20" id="KW-1185">Reference proteome</keyword>
<dbReference type="EC" id="1.1.1.94" evidence="10"/>
<dbReference type="InterPro" id="IPR006109">
    <property type="entry name" value="G3P_DH_NAD-dep_C"/>
</dbReference>
<feature type="binding site" evidence="10">
    <location>
        <position position="251"/>
    </location>
    <ligand>
        <name>sn-glycerol 3-phosphate</name>
        <dbReference type="ChEBI" id="CHEBI:57597"/>
    </ligand>
</feature>
<evidence type="ECO:0000256" key="2">
    <source>
        <dbReference type="ARBA" id="ARBA00022516"/>
    </source>
</evidence>
<dbReference type="EMBL" id="SNZR01000013">
    <property type="protein sequence ID" value="TDR89575.1"/>
    <property type="molecule type" value="Genomic_DNA"/>
</dbReference>
<feature type="binding site" evidence="10">
    <location>
        <position position="132"/>
    </location>
    <ligand>
        <name>sn-glycerol 3-phosphate</name>
        <dbReference type="ChEBI" id="CHEBI:57597"/>
    </ligand>
</feature>
<dbReference type="PROSITE" id="PS00957">
    <property type="entry name" value="NAD_G3PDH"/>
    <property type="match status" value="1"/>
</dbReference>
<dbReference type="HAMAP" id="MF_00394">
    <property type="entry name" value="NAD_Glyc3P_dehydrog"/>
    <property type="match status" value="1"/>
</dbReference>
<feature type="signal peptide" evidence="16">
    <location>
        <begin position="1"/>
        <end position="19"/>
    </location>
</feature>
<feature type="chain" id="PRO_5020222146" description="Glycerol-3-phosphate dehydrogenase [NAD(P)+]" evidence="16">
    <location>
        <begin position="20"/>
        <end position="327"/>
    </location>
</feature>
<dbReference type="PRINTS" id="PR00077">
    <property type="entry name" value="GPDHDRGNASE"/>
</dbReference>
<evidence type="ECO:0000256" key="15">
    <source>
        <dbReference type="RuleBase" id="RU000439"/>
    </source>
</evidence>
<feature type="binding site" evidence="13">
    <location>
        <begin position="8"/>
        <end position="13"/>
    </location>
    <ligand>
        <name>NAD(+)</name>
        <dbReference type="ChEBI" id="CHEBI:57540"/>
    </ligand>
</feature>
<keyword evidence="2 10" id="KW-0444">Lipid biosynthesis</keyword>
<feature type="binding site" evidence="10">
    <location>
        <position position="12"/>
    </location>
    <ligand>
        <name>NADPH</name>
        <dbReference type="ChEBI" id="CHEBI:57783"/>
    </ligand>
</feature>
<feature type="binding site" evidence="10">
    <location>
        <position position="240"/>
    </location>
    <ligand>
        <name>sn-glycerol 3-phosphate</name>
        <dbReference type="ChEBI" id="CHEBI:57597"/>
    </ligand>
</feature>
<evidence type="ECO:0000256" key="7">
    <source>
        <dbReference type="ARBA" id="ARBA00023098"/>
    </source>
</evidence>
<dbReference type="InterPro" id="IPR006168">
    <property type="entry name" value="G3P_DH_NAD-dep"/>
</dbReference>
<dbReference type="GO" id="GO:0046168">
    <property type="term" value="P:glycerol-3-phosphate catabolic process"/>
    <property type="evidence" value="ECO:0007669"/>
    <property type="project" value="InterPro"/>
</dbReference>
<dbReference type="PANTHER" id="PTHR11728">
    <property type="entry name" value="GLYCEROL-3-PHOSPHATE DEHYDROGENASE"/>
    <property type="match status" value="1"/>
</dbReference>